<dbReference type="Proteomes" id="UP000603904">
    <property type="component" value="Unassembled WGS sequence"/>
</dbReference>
<sequence>MTTRHTADPEDATGPEWAVAARGLRKRYGGVRAVDGVDLLIPRGEVVALLGPNGAGKSTLVEMLTGLVRPDEGDIEIFGADPGAAVRSGSVGVMLQEAGLLDDVTVGEVLRLIASLHRAPLPAVEAMRRAGIESLAGRRSARLSGGQRQRVRFAAALVPDPDLLVLDEPTAAMDVDGRREFWAAMRSLCEAGRTVLFATHYLEEAEAYADRVVLMNAGRVAADGPVAEVARGGLDEAFVRLTSGEATR</sequence>
<evidence type="ECO:0000256" key="1">
    <source>
        <dbReference type="ARBA" id="ARBA00004202"/>
    </source>
</evidence>
<dbReference type="PANTHER" id="PTHR42711">
    <property type="entry name" value="ABC TRANSPORTER ATP-BINDING PROTEIN"/>
    <property type="match status" value="1"/>
</dbReference>
<dbReference type="Pfam" id="PF00005">
    <property type="entry name" value="ABC_tran"/>
    <property type="match status" value="1"/>
</dbReference>
<dbReference type="CDD" id="cd03230">
    <property type="entry name" value="ABC_DR_subfamily_A"/>
    <property type="match status" value="1"/>
</dbReference>
<dbReference type="PROSITE" id="PS50893">
    <property type="entry name" value="ABC_TRANSPORTER_2"/>
    <property type="match status" value="1"/>
</dbReference>
<dbReference type="InterPro" id="IPR050763">
    <property type="entry name" value="ABC_transporter_ATP-binding"/>
</dbReference>
<feature type="domain" description="ABC transporter" evidence="6">
    <location>
        <begin position="19"/>
        <end position="242"/>
    </location>
</feature>
<dbReference type="Gene3D" id="3.40.50.300">
    <property type="entry name" value="P-loop containing nucleotide triphosphate hydrolases"/>
    <property type="match status" value="1"/>
</dbReference>
<dbReference type="InterPro" id="IPR027417">
    <property type="entry name" value="P-loop_NTPase"/>
</dbReference>
<keyword evidence="3" id="KW-0547">Nucleotide-binding</keyword>
<dbReference type="SUPFAM" id="SSF52540">
    <property type="entry name" value="P-loop containing nucleoside triphosphate hydrolases"/>
    <property type="match status" value="1"/>
</dbReference>
<evidence type="ECO:0000256" key="5">
    <source>
        <dbReference type="ARBA" id="ARBA00023251"/>
    </source>
</evidence>
<evidence type="ECO:0000256" key="4">
    <source>
        <dbReference type="ARBA" id="ARBA00022840"/>
    </source>
</evidence>
<evidence type="ECO:0000256" key="2">
    <source>
        <dbReference type="ARBA" id="ARBA00022448"/>
    </source>
</evidence>
<accession>A0ABQ4G740</accession>
<keyword evidence="8" id="KW-1185">Reference proteome</keyword>
<evidence type="ECO:0000259" key="6">
    <source>
        <dbReference type="PROSITE" id="PS50893"/>
    </source>
</evidence>
<dbReference type="InterPro" id="IPR017871">
    <property type="entry name" value="ABC_transporter-like_CS"/>
</dbReference>
<dbReference type="RefSeq" id="WP_204060039.1">
    <property type="nucleotide sequence ID" value="NZ_BAAAGP010000022.1"/>
</dbReference>
<keyword evidence="2" id="KW-0813">Transport</keyword>
<comment type="subcellular location">
    <subcellularLocation>
        <location evidence="1">Cell membrane</location>
        <topology evidence="1">Peripheral membrane protein</topology>
    </subcellularLocation>
</comment>
<comment type="caution">
    <text evidence="7">The sequence shown here is derived from an EMBL/GenBank/DDBJ whole genome shotgun (WGS) entry which is preliminary data.</text>
</comment>
<evidence type="ECO:0000313" key="8">
    <source>
        <dbReference type="Proteomes" id="UP000603904"/>
    </source>
</evidence>
<keyword evidence="5" id="KW-0046">Antibiotic resistance</keyword>
<proteinExistence type="predicted"/>
<reference evidence="7 8" key="1">
    <citation type="submission" date="2021-01" db="EMBL/GenBank/DDBJ databases">
        <title>Whole genome shotgun sequence of Microbispora corallina NBRC 16416.</title>
        <authorList>
            <person name="Komaki H."/>
            <person name="Tamura T."/>
        </authorList>
    </citation>
    <scope>NUCLEOTIDE SEQUENCE [LARGE SCALE GENOMIC DNA]</scope>
    <source>
        <strain evidence="7 8">NBRC 16416</strain>
    </source>
</reference>
<protein>
    <recommendedName>
        <fullName evidence="6">ABC transporter domain-containing protein</fullName>
    </recommendedName>
</protein>
<evidence type="ECO:0000256" key="3">
    <source>
        <dbReference type="ARBA" id="ARBA00022741"/>
    </source>
</evidence>
<keyword evidence="4" id="KW-0067">ATP-binding</keyword>
<organism evidence="7 8">
    <name type="scientific">Microbispora corallina</name>
    <dbReference type="NCBI Taxonomy" id="83302"/>
    <lineage>
        <taxon>Bacteria</taxon>
        <taxon>Bacillati</taxon>
        <taxon>Actinomycetota</taxon>
        <taxon>Actinomycetes</taxon>
        <taxon>Streptosporangiales</taxon>
        <taxon>Streptosporangiaceae</taxon>
        <taxon>Microbispora</taxon>
    </lineage>
</organism>
<dbReference type="InterPro" id="IPR003439">
    <property type="entry name" value="ABC_transporter-like_ATP-bd"/>
</dbReference>
<evidence type="ECO:0000313" key="7">
    <source>
        <dbReference type="EMBL" id="GIH42869.1"/>
    </source>
</evidence>
<dbReference type="SMART" id="SM00382">
    <property type="entry name" value="AAA"/>
    <property type="match status" value="1"/>
</dbReference>
<gene>
    <name evidence="7" type="ORF">Mco01_58690</name>
</gene>
<dbReference type="PROSITE" id="PS00211">
    <property type="entry name" value="ABC_TRANSPORTER_1"/>
    <property type="match status" value="1"/>
</dbReference>
<name>A0ABQ4G740_9ACTN</name>
<dbReference type="PANTHER" id="PTHR42711:SF17">
    <property type="entry name" value="ABC TRANSPORTER ATP-BINDING PROTEIN"/>
    <property type="match status" value="1"/>
</dbReference>
<dbReference type="InterPro" id="IPR003593">
    <property type="entry name" value="AAA+_ATPase"/>
</dbReference>
<dbReference type="EMBL" id="BOOC01000033">
    <property type="protein sequence ID" value="GIH42869.1"/>
    <property type="molecule type" value="Genomic_DNA"/>
</dbReference>